<dbReference type="InterPro" id="IPR000286">
    <property type="entry name" value="HDACs"/>
</dbReference>
<comment type="similarity">
    <text evidence="2">Belongs to the histone deacetylase family.</text>
</comment>
<dbReference type="Pfam" id="PF00850">
    <property type="entry name" value="Hist_deacetyl"/>
    <property type="match status" value="1"/>
</dbReference>
<dbReference type="InterPro" id="IPR023696">
    <property type="entry name" value="Ureohydrolase_dom_sf"/>
</dbReference>
<keyword evidence="7" id="KW-1185">Reference proteome</keyword>
<evidence type="ECO:0000256" key="4">
    <source>
        <dbReference type="ARBA" id="ARBA00022627"/>
    </source>
</evidence>
<evidence type="ECO:0000313" key="6">
    <source>
        <dbReference type="EMBL" id="MCL1629414.1"/>
    </source>
</evidence>
<dbReference type="PANTHER" id="PTHR10625">
    <property type="entry name" value="HISTONE DEACETYLASE HDAC1-RELATED"/>
    <property type="match status" value="1"/>
</dbReference>
<reference evidence="6 7" key="1">
    <citation type="submission" date="2022-05" db="EMBL/GenBank/DDBJ databases">
        <title>Seasonal and diel survey of microbial diversity of the Tyrrhenian coast.</title>
        <authorList>
            <person name="Gattoni G."/>
            <person name="Corral P."/>
        </authorList>
    </citation>
    <scope>NUCLEOTIDE SEQUENCE [LARGE SCALE GENOMIC DNA]</scope>
    <source>
        <strain evidence="6 7">V10</strain>
    </source>
</reference>
<dbReference type="Proteomes" id="UP001202550">
    <property type="component" value="Unassembled WGS sequence"/>
</dbReference>
<evidence type="ECO:0000259" key="5">
    <source>
        <dbReference type="Pfam" id="PF00850"/>
    </source>
</evidence>
<feature type="domain" description="Histone deacetylase" evidence="5">
    <location>
        <begin position="20"/>
        <end position="304"/>
    </location>
</feature>
<comment type="pathway">
    <text evidence="1">Ketone degradation; acetoin degradation.</text>
</comment>
<dbReference type="RefSeq" id="WP_249059261.1">
    <property type="nucleotide sequence ID" value="NZ_JALZWP010000011.1"/>
</dbReference>
<keyword evidence="4" id="KW-0006">Acetoin catabolism</keyword>
<gene>
    <name evidence="6" type="ORF">M3N55_11785</name>
</gene>
<protein>
    <recommendedName>
        <fullName evidence="3">Acetoin utilization protein AcuC</fullName>
    </recommendedName>
</protein>
<dbReference type="SUPFAM" id="SSF52768">
    <property type="entry name" value="Arginase/deacetylase"/>
    <property type="match status" value="1"/>
</dbReference>
<dbReference type="PANTHER" id="PTHR10625:SF10">
    <property type="entry name" value="HISTONE DEACETYLASE HDAC1"/>
    <property type="match status" value="1"/>
</dbReference>
<evidence type="ECO:0000313" key="7">
    <source>
        <dbReference type="Proteomes" id="UP001202550"/>
    </source>
</evidence>
<dbReference type="InterPro" id="IPR003085">
    <property type="entry name" value="AcuC"/>
</dbReference>
<evidence type="ECO:0000256" key="1">
    <source>
        <dbReference type="ARBA" id="ARBA00005101"/>
    </source>
</evidence>
<dbReference type="InterPro" id="IPR037138">
    <property type="entry name" value="His_deacetylse_dom_sf"/>
</dbReference>
<name>A0ABT0M3I2_9RHOB</name>
<sequence length="383" mass="41236">MTPVFIGSEIYRGSSYGAAHPLHIPRVSTVMDLVRALDWLGPEQYRASPRAKPAALTGFHTPAYINALEKAEATQAVDEGAFARHALGTTANPVFPEMFRRPATGAGGVVLAAELVADGGVVHVPGGGTHHAMADRANGFCYLNDPVLCLLALRRLGLTRIAYIDIDAHHADGVEAALGGADDMLLVSIHEENRWPYTGKLDDTGGGRSYNLPVPRGFNDTEMAHVLHRLILPLLAQFDPQAVVLQSGSDAILEDPLSRLALSNNAHAEVALALRDASPRLIALGGGGYNPWSVARCWTRVWGVLNGQEVSGELPTPAQAILQNLTWNRRGPAWQVQPHWIATLNDPPRPGPMRPELTDSVDYLRKRAGLPRAVHLAQVSARA</sequence>
<dbReference type="EMBL" id="JALZWP010000011">
    <property type="protein sequence ID" value="MCL1629414.1"/>
    <property type="molecule type" value="Genomic_DNA"/>
</dbReference>
<evidence type="ECO:0000256" key="3">
    <source>
        <dbReference type="ARBA" id="ARBA00020218"/>
    </source>
</evidence>
<dbReference type="InterPro" id="IPR023801">
    <property type="entry name" value="His_deacetylse_dom"/>
</dbReference>
<evidence type="ECO:0000256" key="2">
    <source>
        <dbReference type="ARBA" id="ARBA00005947"/>
    </source>
</evidence>
<accession>A0ABT0M3I2</accession>
<dbReference type="PRINTS" id="PR01270">
    <property type="entry name" value="HDASUPER"/>
</dbReference>
<dbReference type="Gene3D" id="3.40.800.20">
    <property type="entry name" value="Histone deacetylase domain"/>
    <property type="match status" value="1"/>
</dbReference>
<comment type="caution">
    <text evidence="6">The sequence shown here is derived from an EMBL/GenBank/DDBJ whole genome shotgun (WGS) entry which is preliminary data.</text>
</comment>
<dbReference type="CDD" id="cd09994">
    <property type="entry name" value="HDAC_AcuC_like"/>
    <property type="match status" value="1"/>
</dbReference>
<organism evidence="6 7">
    <name type="scientific">Roseinatronobacter domitianus</name>
    <dbReference type="NCBI Taxonomy" id="2940293"/>
    <lineage>
        <taxon>Bacteria</taxon>
        <taxon>Pseudomonadati</taxon>
        <taxon>Pseudomonadota</taxon>
        <taxon>Alphaproteobacteria</taxon>
        <taxon>Rhodobacterales</taxon>
        <taxon>Paracoccaceae</taxon>
        <taxon>Roseinatronobacter</taxon>
    </lineage>
</organism>
<proteinExistence type="inferred from homology"/>